<dbReference type="PANTHER" id="PTHR46889">
    <property type="entry name" value="TRANSPOSASE INSF FOR INSERTION SEQUENCE IS3B-RELATED"/>
    <property type="match status" value="1"/>
</dbReference>
<dbReference type="STRING" id="1123014.SAMN02745746_03834"/>
<protein>
    <submittedName>
        <fullName evidence="2">Transposase InsO and inactivated derivatives</fullName>
    </submittedName>
</protein>
<dbReference type="GO" id="GO:0015074">
    <property type="term" value="P:DNA integration"/>
    <property type="evidence" value="ECO:0007669"/>
    <property type="project" value="InterPro"/>
</dbReference>
<dbReference type="NCBIfam" id="NF033516">
    <property type="entry name" value="transpos_IS3"/>
    <property type="match status" value="1"/>
</dbReference>
<evidence type="ECO:0000259" key="1">
    <source>
        <dbReference type="PROSITE" id="PS50994"/>
    </source>
</evidence>
<proteinExistence type="predicted"/>
<dbReference type="PANTHER" id="PTHR46889:SF5">
    <property type="entry name" value="INTEGRASE PROTEIN"/>
    <property type="match status" value="1"/>
</dbReference>
<gene>
    <name evidence="2" type="ORF">SAMN02745746_03834</name>
</gene>
<dbReference type="PROSITE" id="PS50994">
    <property type="entry name" value="INTEGRASE"/>
    <property type="match status" value="1"/>
</dbReference>
<dbReference type="SUPFAM" id="SSF53098">
    <property type="entry name" value="Ribonuclease H-like"/>
    <property type="match status" value="1"/>
</dbReference>
<keyword evidence="3" id="KW-1185">Reference proteome</keyword>
<dbReference type="InterPro" id="IPR012337">
    <property type="entry name" value="RNaseH-like_sf"/>
</dbReference>
<sequence>MAEAGIKLGRDGLFDLLRTARLLVVPQRAYHKTTHSHHRFYRHPNLLKAGPHQVVPTGPEQVWVADITYLPTAQRFAYLSLVTDAYSRKIVGYHVHDSLQTEEVSGALKMALRTRRSRQPLIHHSDRGIQYCSAYYQQIHERHGLTCSMTDGYDCYQNALAERVNGILKGELLLHRPADLQQARKMVEQSVRIYNHERPHQGLKYKTPDEVHRASVASI</sequence>
<dbReference type="Pfam" id="PF00665">
    <property type="entry name" value="rve"/>
    <property type="match status" value="1"/>
</dbReference>
<evidence type="ECO:0000313" key="3">
    <source>
        <dbReference type="Proteomes" id="UP000192920"/>
    </source>
</evidence>
<reference evidence="3" key="1">
    <citation type="submission" date="2017-04" db="EMBL/GenBank/DDBJ databases">
        <authorList>
            <person name="Varghese N."/>
            <person name="Submissions S."/>
        </authorList>
    </citation>
    <scope>NUCLEOTIDE SEQUENCE [LARGE SCALE GENOMIC DNA]</scope>
    <source>
        <strain evidence="3">DSM 22618</strain>
    </source>
</reference>
<dbReference type="InterPro" id="IPR048020">
    <property type="entry name" value="Transpos_IS3"/>
</dbReference>
<dbReference type="InterPro" id="IPR050900">
    <property type="entry name" value="Transposase_IS3/IS150/IS904"/>
</dbReference>
<accession>A0A1Y6CBQ6</accession>
<dbReference type="Proteomes" id="UP000192920">
    <property type="component" value="Unassembled WGS sequence"/>
</dbReference>
<feature type="domain" description="Integrase catalytic" evidence="1">
    <location>
        <begin position="55"/>
        <end position="216"/>
    </location>
</feature>
<dbReference type="EMBL" id="FXAG01000030">
    <property type="protein sequence ID" value="SMF53840.1"/>
    <property type="molecule type" value="Genomic_DNA"/>
</dbReference>
<organism evidence="2 3">
    <name type="scientific">Pseudogulbenkiania subflava DSM 22618</name>
    <dbReference type="NCBI Taxonomy" id="1123014"/>
    <lineage>
        <taxon>Bacteria</taxon>
        <taxon>Pseudomonadati</taxon>
        <taxon>Pseudomonadota</taxon>
        <taxon>Betaproteobacteria</taxon>
        <taxon>Neisseriales</taxon>
        <taxon>Chromobacteriaceae</taxon>
        <taxon>Pseudogulbenkiania</taxon>
    </lineage>
</organism>
<dbReference type="InterPro" id="IPR036397">
    <property type="entry name" value="RNaseH_sf"/>
</dbReference>
<dbReference type="Gene3D" id="3.30.420.10">
    <property type="entry name" value="Ribonuclease H-like superfamily/Ribonuclease H"/>
    <property type="match status" value="1"/>
</dbReference>
<evidence type="ECO:0000313" key="2">
    <source>
        <dbReference type="EMBL" id="SMF53840.1"/>
    </source>
</evidence>
<dbReference type="InterPro" id="IPR001584">
    <property type="entry name" value="Integrase_cat-core"/>
</dbReference>
<name>A0A1Y6CBQ6_9NEIS</name>
<dbReference type="GO" id="GO:0003676">
    <property type="term" value="F:nucleic acid binding"/>
    <property type="evidence" value="ECO:0007669"/>
    <property type="project" value="InterPro"/>
</dbReference>
<dbReference type="AlphaFoldDB" id="A0A1Y6CBQ6"/>